<name>A0A0A8ZS87_ARUDO</name>
<organism evidence="1">
    <name type="scientific">Arundo donax</name>
    <name type="common">Giant reed</name>
    <name type="synonym">Donax arundinaceus</name>
    <dbReference type="NCBI Taxonomy" id="35708"/>
    <lineage>
        <taxon>Eukaryota</taxon>
        <taxon>Viridiplantae</taxon>
        <taxon>Streptophyta</taxon>
        <taxon>Embryophyta</taxon>
        <taxon>Tracheophyta</taxon>
        <taxon>Spermatophyta</taxon>
        <taxon>Magnoliopsida</taxon>
        <taxon>Liliopsida</taxon>
        <taxon>Poales</taxon>
        <taxon>Poaceae</taxon>
        <taxon>PACMAD clade</taxon>
        <taxon>Arundinoideae</taxon>
        <taxon>Arundineae</taxon>
        <taxon>Arundo</taxon>
    </lineage>
</organism>
<sequence>MMYTKAFQPSGMGWCSWDPGCMVKSMYMVGVRVYTGDRTPKASPAMILTSTPSFSTRLMSLLWSSWYRGSIILSFEETLIQSCRPFCTPSPAGISECTMPRPAVIHWTSPALMVPLWPAKSWWVKAPSSM</sequence>
<reference evidence="1" key="1">
    <citation type="submission" date="2014-09" db="EMBL/GenBank/DDBJ databases">
        <authorList>
            <person name="Magalhaes I.L.F."/>
            <person name="Oliveira U."/>
            <person name="Santos F.R."/>
            <person name="Vidigal T.H.D.A."/>
            <person name="Brescovit A.D."/>
            <person name="Santos A.J."/>
        </authorList>
    </citation>
    <scope>NUCLEOTIDE SEQUENCE</scope>
    <source>
        <tissue evidence="1">Shoot tissue taken approximately 20 cm above the soil surface</tissue>
    </source>
</reference>
<accession>A0A0A8ZS87</accession>
<evidence type="ECO:0000313" key="1">
    <source>
        <dbReference type="EMBL" id="JAD39600.1"/>
    </source>
</evidence>
<dbReference type="EMBL" id="GBRH01258295">
    <property type="protein sequence ID" value="JAD39600.1"/>
    <property type="molecule type" value="Transcribed_RNA"/>
</dbReference>
<protein>
    <submittedName>
        <fullName evidence="1">Pirin-like protein</fullName>
    </submittedName>
</protein>
<reference evidence="1" key="2">
    <citation type="journal article" date="2015" name="Data Brief">
        <title>Shoot transcriptome of the giant reed, Arundo donax.</title>
        <authorList>
            <person name="Barrero R.A."/>
            <person name="Guerrero F.D."/>
            <person name="Moolhuijzen P."/>
            <person name="Goolsby J.A."/>
            <person name="Tidwell J."/>
            <person name="Bellgard S.E."/>
            <person name="Bellgard M.I."/>
        </authorList>
    </citation>
    <scope>NUCLEOTIDE SEQUENCE</scope>
    <source>
        <tissue evidence="1">Shoot tissue taken approximately 20 cm above the soil surface</tissue>
    </source>
</reference>
<dbReference type="AlphaFoldDB" id="A0A0A8ZS87"/>
<proteinExistence type="predicted"/>